<feature type="compositionally biased region" description="Basic residues" evidence="1">
    <location>
        <begin position="1"/>
        <end position="11"/>
    </location>
</feature>
<name>A0A7W4XVV7_KINRA</name>
<evidence type="ECO:0000313" key="2">
    <source>
        <dbReference type="EMBL" id="MBB2899584.1"/>
    </source>
</evidence>
<organism evidence="2 3">
    <name type="scientific">Kineococcus radiotolerans</name>
    <dbReference type="NCBI Taxonomy" id="131568"/>
    <lineage>
        <taxon>Bacteria</taxon>
        <taxon>Bacillati</taxon>
        <taxon>Actinomycetota</taxon>
        <taxon>Actinomycetes</taxon>
        <taxon>Kineosporiales</taxon>
        <taxon>Kineosporiaceae</taxon>
        <taxon>Kineococcus</taxon>
    </lineage>
</organism>
<feature type="region of interest" description="Disordered" evidence="1">
    <location>
        <begin position="1"/>
        <end position="20"/>
    </location>
</feature>
<dbReference type="EMBL" id="JACHVY010000001">
    <property type="protein sequence ID" value="MBB2899584.1"/>
    <property type="molecule type" value="Genomic_DNA"/>
</dbReference>
<protein>
    <submittedName>
        <fullName evidence="2">Uncharacterized protein</fullName>
    </submittedName>
</protein>
<dbReference type="Proteomes" id="UP000533269">
    <property type="component" value="Unassembled WGS sequence"/>
</dbReference>
<accession>A0A7W4XVV7</accession>
<dbReference type="RefSeq" id="WP_183390192.1">
    <property type="nucleotide sequence ID" value="NZ_JACHVY010000001.1"/>
</dbReference>
<reference evidence="2 3" key="2">
    <citation type="submission" date="2020-08" db="EMBL/GenBank/DDBJ databases">
        <authorList>
            <person name="Partida-Martinez L."/>
            <person name="Huntemann M."/>
            <person name="Clum A."/>
            <person name="Wang J."/>
            <person name="Palaniappan K."/>
            <person name="Ritter S."/>
            <person name="Chen I.-M."/>
            <person name="Stamatis D."/>
            <person name="Reddy T."/>
            <person name="O'Malley R."/>
            <person name="Daum C."/>
            <person name="Shapiro N."/>
            <person name="Ivanova N."/>
            <person name="Kyrpides N."/>
            <person name="Woyke T."/>
        </authorList>
    </citation>
    <scope>NUCLEOTIDE SEQUENCE [LARGE SCALE GENOMIC DNA]</scope>
    <source>
        <strain evidence="2 3">AS2.23</strain>
    </source>
</reference>
<reference evidence="2 3" key="1">
    <citation type="submission" date="2020-08" db="EMBL/GenBank/DDBJ databases">
        <title>The Agave Microbiome: Exploring the role of microbial communities in plant adaptations to desert environments.</title>
        <authorList>
            <person name="Partida-Martinez L.P."/>
        </authorList>
    </citation>
    <scope>NUCLEOTIDE SEQUENCE [LARGE SCALE GENOMIC DNA]</scope>
    <source>
        <strain evidence="2 3">AS2.23</strain>
    </source>
</reference>
<evidence type="ECO:0000313" key="3">
    <source>
        <dbReference type="Proteomes" id="UP000533269"/>
    </source>
</evidence>
<evidence type="ECO:0000256" key="1">
    <source>
        <dbReference type="SAM" id="MobiDB-lite"/>
    </source>
</evidence>
<comment type="caution">
    <text evidence="2">The sequence shown here is derived from an EMBL/GenBank/DDBJ whole genome shotgun (WGS) entry which is preliminary data.</text>
</comment>
<dbReference type="AlphaFoldDB" id="A0A7W4XVV7"/>
<gene>
    <name evidence="2" type="ORF">FHR75_000372</name>
</gene>
<proteinExistence type="predicted"/>
<sequence length="225" mass="23804">MPARRRHRRPRPGPPPEPFVLEGLDLLAPPPARPDPHWGVPPVLWTAWRAAAGGPLTGPARRTGLTAAHHRHVDTGDQPPFDWPAAHADLHRHLLLPAVAAATGHHVEVAALGTRVVATHLDGRALRVGDPTGVLRARQVLTGHRRVLDPAEVLAYALVRDDLAARLGPALTAPDPARPDPGLDLALVLAAARAGLSGAEIADAHRAGTLDPERIALLTALLRPS</sequence>